<keyword evidence="4" id="KW-1015">Disulfide bond</keyword>
<evidence type="ECO:0000313" key="8">
    <source>
        <dbReference type="RefSeq" id="XP_028966829.1"/>
    </source>
</evidence>
<sequence length="725" mass="79683">MRGDSPVDLCGGGRVWSCCIPIEDLKGPELVNPECGKTYVNEKRIVGGAPASFGEYPWQAAIMLRLFFWMEHFCGGALISDKYVLTAAHCVARKSLRLMRVRLGEYDTTHTSERYLHEDHNVRRVIIHQGYRQTFPVDDIALIELAAPVKFRRHVAPICLPESGASFSGEIATVSGWGKLEERGYAPAELHKTSLRVLDNHVCRSWFGNNNYTPLLLDTMVCAGFKEGGRDSCQGDSGGPLIVEREGRVQVIGIVSWGYGCAKPYSPGVYTRVPSYIDWIDYALNLRDGSAPTPAMLRVLDLCPVFLSLLLLLLPYCTAEERTGPWSSDLVVPHPDYINSRILGRGGSASHQRSFDEDGADAPPMDEVIDHNGNASVGGRTWSSTSFLNAARYAISFPRKCRYENKTYDCGFGASCWLRGQRTLSLCGGGLVWACCVPRSAPGAGLRGSIIASADCGKTIVAKDKIVGGVAANFGEYPWQVALVGRTFFSEVVFCGGSLISERHVLTAAHCTESEVFLNVRARLGEHDLKNEFERHAHEEYEIRRTTIHEGYRKWGTVNDIALLELEGAVKFRENVQPICLPQTDDSFAGEMATVSGWGRLSSGAKTSPTLQKVDVKVYDNRFCRVLYAPAYFFRIQILDSMLCAGFLQGGKDSCQGDSGGPLIVHKDERAFLIGIVSWGFGCASPIIPGVYTRVSSYMSWIKDNMENDSHTAATTTPSPADSEA</sequence>
<accession>A0AAJ7SDW4</accession>
<dbReference type="GO" id="GO:0004252">
    <property type="term" value="F:serine-type endopeptidase activity"/>
    <property type="evidence" value="ECO:0007669"/>
    <property type="project" value="InterPro"/>
</dbReference>
<dbReference type="AlphaFoldDB" id="A0AAJ7SDW4"/>
<evidence type="ECO:0000259" key="6">
    <source>
        <dbReference type="PROSITE" id="PS50240"/>
    </source>
</evidence>
<keyword evidence="3 5" id="KW-0720">Serine protease</keyword>
<dbReference type="InterPro" id="IPR001314">
    <property type="entry name" value="Peptidase_S1A"/>
</dbReference>
<protein>
    <submittedName>
        <fullName evidence="8">Uncharacterized protein LOC100900201</fullName>
    </submittedName>
</protein>
<keyword evidence="7" id="KW-1185">Reference proteome</keyword>
<dbReference type="InterPro" id="IPR033116">
    <property type="entry name" value="TRYPSIN_SER"/>
</dbReference>
<gene>
    <name evidence="8" type="primary">LOC100900201</name>
</gene>
<dbReference type="PANTHER" id="PTHR24252">
    <property type="entry name" value="ACROSIN-RELATED"/>
    <property type="match status" value="1"/>
</dbReference>
<dbReference type="KEGG" id="goe:100900201"/>
<dbReference type="GeneID" id="100900201"/>
<dbReference type="InterPro" id="IPR018114">
    <property type="entry name" value="TRYPSIN_HIS"/>
</dbReference>
<reference evidence="8" key="1">
    <citation type="submission" date="2025-08" db="UniProtKB">
        <authorList>
            <consortium name="RefSeq"/>
        </authorList>
    </citation>
    <scope>IDENTIFICATION</scope>
</reference>
<dbReference type="InterPro" id="IPR001254">
    <property type="entry name" value="Trypsin_dom"/>
</dbReference>
<dbReference type="CDD" id="cd00190">
    <property type="entry name" value="Tryp_SPc"/>
    <property type="match status" value="2"/>
</dbReference>
<keyword evidence="1 5" id="KW-0645">Protease</keyword>
<dbReference type="PANTHER" id="PTHR24252:SF7">
    <property type="entry name" value="HYALIN"/>
    <property type="match status" value="1"/>
</dbReference>
<feature type="domain" description="Peptidase S1" evidence="6">
    <location>
        <begin position="45"/>
        <end position="285"/>
    </location>
</feature>
<evidence type="ECO:0000256" key="2">
    <source>
        <dbReference type="ARBA" id="ARBA00022801"/>
    </source>
</evidence>
<dbReference type="Gene3D" id="2.40.10.10">
    <property type="entry name" value="Trypsin-like serine proteases"/>
    <property type="match status" value="2"/>
</dbReference>
<dbReference type="SMART" id="SM00020">
    <property type="entry name" value="Tryp_SPc"/>
    <property type="match status" value="2"/>
</dbReference>
<dbReference type="InterPro" id="IPR009003">
    <property type="entry name" value="Peptidase_S1_PA"/>
</dbReference>
<dbReference type="GO" id="GO:0006508">
    <property type="term" value="P:proteolysis"/>
    <property type="evidence" value="ECO:0007669"/>
    <property type="project" value="UniProtKB-KW"/>
</dbReference>
<dbReference type="PROSITE" id="PS50240">
    <property type="entry name" value="TRYPSIN_DOM"/>
    <property type="match status" value="2"/>
</dbReference>
<keyword evidence="2 5" id="KW-0378">Hydrolase</keyword>
<dbReference type="Proteomes" id="UP000694867">
    <property type="component" value="Unplaced"/>
</dbReference>
<organism evidence="7 8">
    <name type="scientific">Galendromus occidentalis</name>
    <name type="common">western predatory mite</name>
    <dbReference type="NCBI Taxonomy" id="34638"/>
    <lineage>
        <taxon>Eukaryota</taxon>
        <taxon>Metazoa</taxon>
        <taxon>Ecdysozoa</taxon>
        <taxon>Arthropoda</taxon>
        <taxon>Chelicerata</taxon>
        <taxon>Arachnida</taxon>
        <taxon>Acari</taxon>
        <taxon>Parasitiformes</taxon>
        <taxon>Mesostigmata</taxon>
        <taxon>Gamasina</taxon>
        <taxon>Phytoseioidea</taxon>
        <taxon>Phytoseiidae</taxon>
        <taxon>Typhlodrominae</taxon>
        <taxon>Galendromus</taxon>
    </lineage>
</organism>
<dbReference type="PROSITE" id="PS00135">
    <property type="entry name" value="TRYPSIN_SER"/>
    <property type="match status" value="2"/>
</dbReference>
<dbReference type="InterPro" id="IPR043504">
    <property type="entry name" value="Peptidase_S1_PA_chymotrypsin"/>
</dbReference>
<evidence type="ECO:0000256" key="5">
    <source>
        <dbReference type="RuleBase" id="RU363034"/>
    </source>
</evidence>
<evidence type="ECO:0000313" key="7">
    <source>
        <dbReference type="Proteomes" id="UP000694867"/>
    </source>
</evidence>
<proteinExistence type="predicted"/>
<dbReference type="PRINTS" id="PR00722">
    <property type="entry name" value="CHYMOTRYPSIN"/>
</dbReference>
<name>A0AAJ7SDW4_9ACAR</name>
<dbReference type="FunFam" id="2.40.10.10:FF:000006">
    <property type="entry name" value="Serine proteinase stubble"/>
    <property type="match status" value="2"/>
</dbReference>
<dbReference type="SUPFAM" id="SSF50494">
    <property type="entry name" value="Trypsin-like serine proteases"/>
    <property type="match status" value="2"/>
</dbReference>
<dbReference type="Pfam" id="PF00089">
    <property type="entry name" value="Trypsin"/>
    <property type="match status" value="2"/>
</dbReference>
<evidence type="ECO:0000256" key="1">
    <source>
        <dbReference type="ARBA" id="ARBA00022670"/>
    </source>
</evidence>
<dbReference type="PROSITE" id="PS00134">
    <property type="entry name" value="TRYPSIN_HIS"/>
    <property type="match status" value="2"/>
</dbReference>
<dbReference type="RefSeq" id="XP_028966829.1">
    <property type="nucleotide sequence ID" value="XM_029110996.1"/>
</dbReference>
<feature type="domain" description="Peptidase S1" evidence="6">
    <location>
        <begin position="466"/>
        <end position="707"/>
    </location>
</feature>
<evidence type="ECO:0000256" key="4">
    <source>
        <dbReference type="ARBA" id="ARBA00023157"/>
    </source>
</evidence>
<evidence type="ECO:0000256" key="3">
    <source>
        <dbReference type="ARBA" id="ARBA00022825"/>
    </source>
</evidence>